<dbReference type="Pfam" id="PF01408">
    <property type="entry name" value="GFO_IDH_MocA"/>
    <property type="match status" value="1"/>
</dbReference>
<dbReference type="InterPro" id="IPR050463">
    <property type="entry name" value="Gfo/Idh/MocA_oxidrdct_glycsds"/>
</dbReference>
<feature type="domain" description="Gfo/Idh/MocA-like oxidoreductase N-terminal" evidence="2">
    <location>
        <begin position="55"/>
        <end position="122"/>
    </location>
</feature>
<evidence type="ECO:0000256" key="1">
    <source>
        <dbReference type="ARBA" id="ARBA00023002"/>
    </source>
</evidence>
<evidence type="ECO:0000259" key="2">
    <source>
        <dbReference type="Pfam" id="PF01408"/>
    </source>
</evidence>
<dbReference type="SUPFAM" id="SSF51735">
    <property type="entry name" value="NAD(P)-binding Rossmann-fold domains"/>
    <property type="match status" value="1"/>
</dbReference>
<keyword evidence="1" id="KW-0560">Oxidoreductase</keyword>
<dbReference type="PANTHER" id="PTHR43818:SF11">
    <property type="entry name" value="BCDNA.GH03377"/>
    <property type="match status" value="1"/>
</dbReference>
<sequence length="343" mass="38188">MSLRFAALGLDHRHIFGMAQGMIDAGCDFAGYWTLGRPHPYAGFKKRFPDVPEKTLDAILHDPDIPLVLIATAPADRADLALMAMSAGKDVMLDKPGCLTVAELDRIEAKIAQTGRIWSVDFSERFEVPSTTLAKQLLDEGRIGKLIHILSQCPHRLNAHMRPDWFWTPPEYGGILGDIGTHQIDQFLHFSQSDSAQITFATVDNLATPDHPDFQDFGEMNLMAGDVRGYVRLDWFTPDAAPNWGDGRLTLVGTEGYIELRKYMDVAGQPGTDHVFLVNGDTCTRFDAREAGTPYFANLRDDVLNRTEKACPQRHTLTVTRLAFEAQAMADTKRTQTGLGRKQ</sequence>
<name>A0A037ZID7_9RHOB</name>
<reference evidence="4 5" key="1">
    <citation type="submission" date="2014-03" db="EMBL/GenBank/DDBJ databases">
        <title>Draft Genome Sequence of Actibacterium mucosum KCTC 23349, a Marine Alphaproteobacterium with Complex Ionic Requirements Isolated from Mediterranean Seawater at Malvarrosa Beach, Valencia, Spain.</title>
        <authorList>
            <person name="Arahal D.R."/>
            <person name="Shao Z."/>
            <person name="Lai Q."/>
            <person name="Pujalte M.J."/>
        </authorList>
    </citation>
    <scope>NUCLEOTIDE SEQUENCE [LARGE SCALE GENOMIC DNA]</scope>
    <source>
        <strain evidence="4 5">KCTC 23349</strain>
    </source>
</reference>
<dbReference type="RefSeq" id="WP_035257863.1">
    <property type="nucleotide sequence ID" value="NZ_JFKE01000003.1"/>
</dbReference>
<dbReference type="Gene3D" id="3.40.50.720">
    <property type="entry name" value="NAD(P)-binding Rossmann-like Domain"/>
    <property type="match status" value="1"/>
</dbReference>
<accession>A0A037ZID7</accession>
<dbReference type="EMBL" id="JFKE01000003">
    <property type="protein sequence ID" value="KAJ55863.1"/>
    <property type="molecule type" value="Genomic_DNA"/>
</dbReference>
<dbReference type="InterPro" id="IPR036291">
    <property type="entry name" value="NAD(P)-bd_dom_sf"/>
</dbReference>
<dbReference type="InterPro" id="IPR055170">
    <property type="entry name" value="GFO_IDH_MocA-like_dom"/>
</dbReference>
<dbReference type="SUPFAM" id="SSF55347">
    <property type="entry name" value="Glyceraldehyde-3-phosphate dehydrogenase-like, C-terminal domain"/>
    <property type="match status" value="1"/>
</dbReference>
<dbReference type="OrthoDB" id="9768836at2"/>
<proteinExistence type="predicted"/>
<dbReference type="Proteomes" id="UP000026249">
    <property type="component" value="Unassembled WGS sequence"/>
</dbReference>
<dbReference type="STRING" id="1454373.ACMU_08815"/>
<dbReference type="InterPro" id="IPR000683">
    <property type="entry name" value="Gfo/Idh/MocA-like_OxRdtase_N"/>
</dbReference>
<gene>
    <name evidence="4" type="ORF">ACMU_08815</name>
</gene>
<dbReference type="Gene3D" id="3.30.360.10">
    <property type="entry name" value="Dihydrodipicolinate Reductase, domain 2"/>
    <property type="match status" value="1"/>
</dbReference>
<comment type="caution">
    <text evidence="4">The sequence shown here is derived from an EMBL/GenBank/DDBJ whole genome shotgun (WGS) entry which is preliminary data.</text>
</comment>
<evidence type="ECO:0000259" key="3">
    <source>
        <dbReference type="Pfam" id="PF22725"/>
    </source>
</evidence>
<organism evidence="4 5">
    <name type="scientific">Actibacterium mucosum KCTC 23349</name>
    <dbReference type="NCBI Taxonomy" id="1454373"/>
    <lineage>
        <taxon>Bacteria</taxon>
        <taxon>Pseudomonadati</taxon>
        <taxon>Pseudomonadota</taxon>
        <taxon>Alphaproteobacteria</taxon>
        <taxon>Rhodobacterales</taxon>
        <taxon>Roseobacteraceae</taxon>
        <taxon>Actibacterium</taxon>
    </lineage>
</organism>
<dbReference type="GO" id="GO:0000166">
    <property type="term" value="F:nucleotide binding"/>
    <property type="evidence" value="ECO:0007669"/>
    <property type="project" value="InterPro"/>
</dbReference>
<feature type="domain" description="GFO/IDH/MocA-like oxidoreductase" evidence="3">
    <location>
        <begin position="134"/>
        <end position="259"/>
    </location>
</feature>
<dbReference type="PANTHER" id="PTHR43818">
    <property type="entry name" value="BCDNA.GH03377"/>
    <property type="match status" value="1"/>
</dbReference>
<keyword evidence="5" id="KW-1185">Reference proteome</keyword>
<dbReference type="GO" id="GO:0016491">
    <property type="term" value="F:oxidoreductase activity"/>
    <property type="evidence" value="ECO:0007669"/>
    <property type="project" value="UniProtKB-KW"/>
</dbReference>
<dbReference type="AlphaFoldDB" id="A0A037ZID7"/>
<evidence type="ECO:0000313" key="5">
    <source>
        <dbReference type="Proteomes" id="UP000026249"/>
    </source>
</evidence>
<dbReference type="Pfam" id="PF22725">
    <property type="entry name" value="GFO_IDH_MocA_C3"/>
    <property type="match status" value="1"/>
</dbReference>
<evidence type="ECO:0000313" key="4">
    <source>
        <dbReference type="EMBL" id="KAJ55863.1"/>
    </source>
</evidence>
<protein>
    <submittedName>
        <fullName evidence="4">Oxidoreductase</fullName>
    </submittedName>
</protein>